<keyword evidence="3" id="KW-1185">Reference proteome</keyword>
<dbReference type="RefSeq" id="WP_036441785.1">
    <property type="nucleotide sequence ID" value="NZ_AP022567.1"/>
</dbReference>
<reference evidence="1 3" key="1">
    <citation type="journal article" date="2019" name="Emerg. Microbes Infect.">
        <title>Comprehensive subspecies identification of 175 nontuberculous mycobacteria species based on 7547 genomic profiles.</title>
        <authorList>
            <person name="Matsumoto Y."/>
            <person name="Kinjo T."/>
            <person name="Motooka D."/>
            <person name="Nabeya D."/>
            <person name="Jung N."/>
            <person name="Uechi K."/>
            <person name="Horii T."/>
            <person name="Iida T."/>
            <person name="Fujita J."/>
            <person name="Nakamura S."/>
        </authorList>
    </citation>
    <scope>NUCLEOTIDE SEQUENCE [LARGE SCALE GENOMIC DNA]</scope>
    <source>
        <strain evidence="1 3">JCM 12375</strain>
    </source>
</reference>
<dbReference type="Pfam" id="PF13563">
    <property type="entry name" value="2_5_RNA_ligase2"/>
    <property type="match status" value="1"/>
</dbReference>
<dbReference type="AlphaFoldDB" id="A0AAI8XRB8"/>
<dbReference type="EMBL" id="AP022567">
    <property type="protein sequence ID" value="BBX36936.1"/>
    <property type="molecule type" value="Genomic_DNA"/>
</dbReference>
<sequence length="169" mass="18459">MVHSVELIYDADTEAAVRGIWDALRDKGIPSQSPASRPHTTVAVAERISPEVDSALVPLLDRFPLPCRLGATLLFGRSAAVLARLVVPTAELLRTHRDVYRACLPFLAPKPLPHTAADQWTPHVTLARHIAPARLATAQRIAGRPDEIVGSIVGLRRWEGDKKVEHLIG</sequence>
<evidence type="ECO:0000313" key="2">
    <source>
        <dbReference type="EMBL" id="BDY31783.1"/>
    </source>
</evidence>
<proteinExistence type="predicted"/>
<evidence type="ECO:0000313" key="3">
    <source>
        <dbReference type="Proteomes" id="UP000465622"/>
    </source>
</evidence>
<evidence type="ECO:0008006" key="5">
    <source>
        <dbReference type="Google" id="ProtNLM"/>
    </source>
</evidence>
<dbReference type="EMBL" id="AP027452">
    <property type="protein sequence ID" value="BDY31783.1"/>
    <property type="molecule type" value="Genomic_DNA"/>
</dbReference>
<name>A0AAI8XRB8_MYCME</name>
<reference evidence="2" key="3">
    <citation type="submission" date="2023-03" db="EMBL/GenBank/DDBJ databases">
        <title>Draft genome sequence of a Mycolicibacterium mageritense strain H4_3_1 isolated from a hybrid biological-inorganic system reactor.</title>
        <authorList>
            <person name="Feng X."/>
            <person name="Kazama D."/>
            <person name="Sato K."/>
            <person name="Kobayashi H."/>
        </authorList>
    </citation>
    <scope>NUCLEOTIDE SEQUENCE</scope>
    <source>
        <strain evidence="2">H4_3_1</strain>
    </source>
</reference>
<evidence type="ECO:0000313" key="1">
    <source>
        <dbReference type="EMBL" id="BBX36936.1"/>
    </source>
</evidence>
<dbReference type="Gene3D" id="3.90.1140.10">
    <property type="entry name" value="Cyclic phosphodiesterase"/>
    <property type="match status" value="1"/>
</dbReference>
<reference evidence="1" key="2">
    <citation type="submission" date="2020-02" db="EMBL/GenBank/DDBJ databases">
        <authorList>
            <person name="Matsumoto Y."/>
            <person name="Motooka D."/>
            <person name="Nakamura S."/>
        </authorList>
    </citation>
    <scope>NUCLEOTIDE SEQUENCE</scope>
    <source>
        <strain evidence="1">JCM 12375</strain>
    </source>
</reference>
<dbReference type="Proteomes" id="UP001241092">
    <property type="component" value="Chromosome"/>
</dbReference>
<dbReference type="Proteomes" id="UP000465622">
    <property type="component" value="Chromosome"/>
</dbReference>
<protein>
    <recommendedName>
        <fullName evidence="5">2'-5' RNA ligase family protein</fullName>
    </recommendedName>
</protein>
<dbReference type="InterPro" id="IPR009097">
    <property type="entry name" value="Cyclic_Pdiesterase"/>
</dbReference>
<evidence type="ECO:0000313" key="4">
    <source>
        <dbReference type="Proteomes" id="UP001241092"/>
    </source>
</evidence>
<accession>A0AAI8XRB8</accession>
<dbReference type="SUPFAM" id="SSF55144">
    <property type="entry name" value="LigT-like"/>
    <property type="match status" value="1"/>
</dbReference>
<organism evidence="2 4">
    <name type="scientific">Mycolicibacterium mageritense</name>
    <name type="common">Mycobacterium mageritense</name>
    <dbReference type="NCBI Taxonomy" id="53462"/>
    <lineage>
        <taxon>Bacteria</taxon>
        <taxon>Bacillati</taxon>
        <taxon>Actinomycetota</taxon>
        <taxon>Actinomycetes</taxon>
        <taxon>Mycobacteriales</taxon>
        <taxon>Mycobacteriaceae</taxon>
        <taxon>Mycolicibacterium</taxon>
    </lineage>
</organism>
<gene>
    <name evidence="2" type="ORF">hbim_05740</name>
    <name evidence="1" type="ORF">MMAGJ_62180</name>
</gene>